<dbReference type="AlphaFoldDB" id="A0A0R3S150"/>
<dbReference type="PROSITE" id="PS50174">
    <property type="entry name" value="G_PATCH"/>
    <property type="match status" value="1"/>
</dbReference>
<dbReference type="PANTHER" id="PTHR23149:SF27">
    <property type="entry name" value="PIN2_TERF1-INTERACTING TELOMERASE INHIBITOR 1"/>
    <property type="match status" value="1"/>
</dbReference>
<feature type="region of interest" description="Disordered" evidence="1">
    <location>
        <begin position="81"/>
        <end position="104"/>
    </location>
</feature>
<organism evidence="3 4">
    <name type="scientific">Elaeophora elaphi</name>
    <dbReference type="NCBI Taxonomy" id="1147741"/>
    <lineage>
        <taxon>Eukaryota</taxon>
        <taxon>Metazoa</taxon>
        <taxon>Ecdysozoa</taxon>
        <taxon>Nematoda</taxon>
        <taxon>Chromadorea</taxon>
        <taxon>Rhabditida</taxon>
        <taxon>Spirurina</taxon>
        <taxon>Spiruromorpha</taxon>
        <taxon>Filarioidea</taxon>
        <taxon>Onchocercidae</taxon>
        <taxon>Elaeophora</taxon>
    </lineage>
</organism>
<dbReference type="GO" id="GO:0010521">
    <property type="term" value="F:telomerase inhibitor activity"/>
    <property type="evidence" value="ECO:0007669"/>
    <property type="project" value="TreeGrafter"/>
</dbReference>
<proteinExistence type="predicted"/>
<feature type="compositionally biased region" description="Polar residues" evidence="1">
    <location>
        <begin position="151"/>
        <end position="162"/>
    </location>
</feature>
<dbReference type="WBParaSite" id="EEL_0000837901-mRNA-1">
    <property type="protein sequence ID" value="EEL_0000837901-mRNA-1"/>
    <property type="gene ID" value="EEL_0000837901"/>
</dbReference>
<feature type="compositionally biased region" description="Basic residues" evidence="1">
    <location>
        <begin position="83"/>
        <end position="96"/>
    </location>
</feature>
<accession>A0A0R3S150</accession>
<keyword evidence="3" id="KW-1185">Reference proteome</keyword>
<dbReference type="STRING" id="1147741.A0A0R3S150"/>
<evidence type="ECO:0000313" key="4">
    <source>
        <dbReference type="WBParaSite" id="EEL_0000837901-mRNA-1"/>
    </source>
</evidence>
<dbReference type="InterPro" id="IPR050656">
    <property type="entry name" value="PINX1"/>
</dbReference>
<evidence type="ECO:0000313" key="3">
    <source>
        <dbReference type="Proteomes" id="UP000050640"/>
    </source>
</evidence>
<dbReference type="SMART" id="SM00443">
    <property type="entry name" value="G_patch"/>
    <property type="match status" value="1"/>
</dbReference>
<dbReference type="Proteomes" id="UP000050640">
    <property type="component" value="Unplaced"/>
</dbReference>
<dbReference type="GO" id="GO:0005730">
    <property type="term" value="C:nucleolus"/>
    <property type="evidence" value="ECO:0007669"/>
    <property type="project" value="TreeGrafter"/>
</dbReference>
<dbReference type="Pfam" id="PF01585">
    <property type="entry name" value="G-patch"/>
    <property type="match status" value="1"/>
</dbReference>
<sequence>MFSRNIKWQNDDSRFGKKMLEKMGWKQGSGLGKYEQGDTENLQLKANVSTRGLGCDEKSDDVLAAHHDSFAAILADLNEKKEKSKVKQTKKRRKKVEPKVILNEHRKDRYLPKLSRMSEKEKCAIFGQKSQQIYVDRNTAENIQEDDVKSEPSSGNTTVSKTSINDYFANKMRKLKERRKL</sequence>
<feature type="region of interest" description="Disordered" evidence="1">
    <location>
        <begin position="137"/>
        <end position="162"/>
    </location>
</feature>
<evidence type="ECO:0000256" key="1">
    <source>
        <dbReference type="SAM" id="MobiDB-lite"/>
    </source>
</evidence>
<evidence type="ECO:0000259" key="2">
    <source>
        <dbReference type="PROSITE" id="PS50174"/>
    </source>
</evidence>
<dbReference type="InterPro" id="IPR000467">
    <property type="entry name" value="G_patch_dom"/>
</dbReference>
<reference evidence="4" key="1">
    <citation type="submission" date="2017-02" db="UniProtKB">
        <authorList>
            <consortium name="WormBaseParasite"/>
        </authorList>
    </citation>
    <scope>IDENTIFICATION</scope>
</reference>
<name>A0A0R3S150_9BILA</name>
<dbReference type="GO" id="GO:0003676">
    <property type="term" value="F:nucleic acid binding"/>
    <property type="evidence" value="ECO:0007669"/>
    <property type="project" value="InterPro"/>
</dbReference>
<protein>
    <submittedName>
        <fullName evidence="4">G-patch domain-containing protein</fullName>
    </submittedName>
</protein>
<dbReference type="PANTHER" id="PTHR23149">
    <property type="entry name" value="G PATCH DOMAIN CONTAINING PROTEIN"/>
    <property type="match status" value="1"/>
</dbReference>
<feature type="domain" description="G-patch" evidence="2">
    <location>
        <begin position="12"/>
        <end position="58"/>
    </location>
</feature>